<protein>
    <submittedName>
        <fullName evidence="1">Uncharacterized protein</fullName>
    </submittedName>
</protein>
<name>A0ACC2TB96_9FUNG</name>
<keyword evidence="2" id="KW-1185">Reference proteome</keyword>
<proteinExistence type="predicted"/>
<dbReference type="Proteomes" id="UP001165960">
    <property type="component" value="Unassembled WGS sequence"/>
</dbReference>
<organism evidence="1 2">
    <name type="scientific">Entomophthora muscae</name>
    <dbReference type="NCBI Taxonomy" id="34485"/>
    <lineage>
        <taxon>Eukaryota</taxon>
        <taxon>Fungi</taxon>
        <taxon>Fungi incertae sedis</taxon>
        <taxon>Zoopagomycota</taxon>
        <taxon>Entomophthoromycotina</taxon>
        <taxon>Entomophthoromycetes</taxon>
        <taxon>Entomophthorales</taxon>
        <taxon>Entomophthoraceae</taxon>
        <taxon>Entomophthora</taxon>
    </lineage>
</organism>
<accession>A0ACC2TB96</accession>
<sequence>MKKGITSLDSIKYYLHYFAHAAICHNRSHLGRQQIIQEYYQKLIDEMQVSLKKLYVDLAAKLPIIGQQTGKLEQSLQSYVPAVTQQIMKQMGIESSWVGVVTNHVKGSREILKHVVHELERLGKTLPAPATPQETADGLDTYQYTNKKQLNDIWEYTCGTQDALTAHQRSTKDDIDTHKHSSDSKMEEIWAYICGTQNELRITQTSLVILTEQFNNFSCALAAKAEVPRDTDNVTSRAVSRLSVNSQDAMPHSSEFYGSCEKETQDPRSPSNQHLNG</sequence>
<evidence type="ECO:0000313" key="2">
    <source>
        <dbReference type="Proteomes" id="UP001165960"/>
    </source>
</evidence>
<gene>
    <name evidence="1" type="ORF">DSO57_1033322</name>
</gene>
<reference evidence="1" key="1">
    <citation type="submission" date="2022-04" db="EMBL/GenBank/DDBJ databases">
        <title>Genome of the entomopathogenic fungus Entomophthora muscae.</title>
        <authorList>
            <person name="Elya C."/>
            <person name="Lovett B.R."/>
            <person name="Lee E."/>
            <person name="Macias A.M."/>
            <person name="Hajek A.E."/>
            <person name="De Bivort B.L."/>
            <person name="Kasson M.T."/>
            <person name="De Fine Licht H.H."/>
            <person name="Stajich J.E."/>
        </authorList>
    </citation>
    <scope>NUCLEOTIDE SEQUENCE</scope>
    <source>
        <strain evidence="1">Berkeley</strain>
    </source>
</reference>
<comment type="caution">
    <text evidence="1">The sequence shown here is derived from an EMBL/GenBank/DDBJ whole genome shotgun (WGS) entry which is preliminary data.</text>
</comment>
<evidence type="ECO:0000313" key="1">
    <source>
        <dbReference type="EMBL" id="KAJ9071817.1"/>
    </source>
</evidence>
<dbReference type="EMBL" id="QTSX02003101">
    <property type="protein sequence ID" value="KAJ9071817.1"/>
    <property type="molecule type" value="Genomic_DNA"/>
</dbReference>